<proteinExistence type="inferred from homology"/>
<organism evidence="10 11">
    <name type="scientific">Caproicibacterium argilliputei</name>
    <dbReference type="NCBI Taxonomy" id="3030016"/>
    <lineage>
        <taxon>Bacteria</taxon>
        <taxon>Bacillati</taxon>
        <taxon>Bacillota</taxon>
        <taxon>Clostridia</taxon>
        <taxon>Eubacteriales</taxon>
        <taxon>Oscillospiraceae</taxon>
        <taxon>Caproicibacterium</taxon>
    </lineage>
</organism>
<evidence type="ECO:0000256" key="5">
    <source>
        <dbReference type="ARBA" id="ARBA00022840"/>
    </source>
</evidence>
<dbReference type="GO" id="GO:0042174">
    <property type="term" value="P:negative regulation of sporulation resulting in formation of a cellular spore"/>
    <property type="evidence" value="ECO:0007669"/>
    <property type="project" value="InterPro"/>
</dbReference>
<dbReference type="EC" id="2.7.11.1" evidence="7"/>
<sequence length="147" mass="15874">MKATNEMHLHFPSVSANEGFARAAVAAFAVQLDPTLDELCDLKTAVSEAVTNAIVHGYKDAIGTVYIDCRLLPENKIQVRVRDRGCGIADIAQAMEPLYTTAGEERAGLGFAVMKSFTDKLRVQSKPGGGTTVTMEKTFSPRVRQNG</sequence>
<dbReference type="NCBIfam" id="TIGR01925">
    <property type="entry name" value="spIIAB"/>
    <property type="match status" value="1"/>
</dbReference>
<dbReference type="RefSeq" id="WP_275846218.1">
    <property type="nucleotide sequence ID" value="NZ_CP135996.1"/>
</dbReference>
<dbReference type="PANTHER" id="PTHR35526:SF3">
    <property type="entry name" value="ANTI-SIGMA-F FACTOR RSBW"/>
    <property type="match status" value="1"/>
</dbReference>
<dbReference type="InterPro" id="IPR050267">
    <property type="entry name" value="Anti-sigma-factor_SerPK"/>
</dbReference>
<evidence type="ECO:0000256" key="1">
    <source>
        <dbReference type="ARBA" id="ARBA00022527"/>
    </source>
</evidence>
<dbReference type="PANTHER" id="PTHR35526">
    <property type="entry name" value="ANTI-SIGMA-F FACTOR RSBW-RELATED"/>
    <property type="match status" value="1"/>
</dbReference>
<accession>A0AA97H2S5</accession>
<evidence type="ECO:0000259" key="9">
    <source>
        <dbReference type="SMART" id="SM00387"/>
    </source>
</evidence>
<comment type="function">
    <text evidence="7">Binds to sigma F and blocks its ability to form an RNA polymerase holoenzyme (E-sigma F). Phosphorylates SpoIIAA on a serine residue. This phosphorylation may enable SpoIIAA to act as an anti-anti-sigma factor that counteracts SpoIIAB and thus releases sigma F from inhibition.</text>
</comment>
<protein>
    <recommendedName>
        <fullName evidence="7">Anti-sigma F factor</fullName>
        <ecNumber evidence="7">2.7.11.1</ecNumber>
    </recommendedName>
    <alternativeName>
        <fullName evidence="7">Stage II sporulation protein AB</fullName>
    </alternativeName>
</protein>
<evidence type="ECO:0000256" key="3">
    <source>
        <dbReference type="ARBA" id="ARBA00022741"/>
    </source>
</evidence>
<comment type="catalytic activity">
    <reaction evidence="7">
        <text>L-seryl-[protein] + ATP = O-phospho-L-seryl-[protein] + ADP + H(+)</text>
        <dbReference type="Rhea" id="RHEA:17989"/>
        <dbReference type="Rhea" id="RHEA-COMP:9863"/>
        <dbReference type="Rhea" id="RHEA-COMP:11604"/>
        <dbReference type="ChEBI" id="CHEBI:15378"/>
        <dbReference type="ChEBI" id="CHEBI:29999"/>
        <dbReference type="ChEBI" id="CHEBI:30616"/>
        <dbReference type="ChEBI" id="CHEBI:83421"/>
        <dbReference type="ChEBI" id="CHEBI:456216"/>
        <dbReference type="EC" id="2.7.11.1"/>
    </reaction>
</comment>
<keyword evidence="1 7" id="KW-0723">Serine/threonine-protein kinase</keyword>
<dbReference type="Proteomes" id="UP001300604">
    <property type="component" value="Chromosome"/>
</dbReference>
<dbReference type="Gene3D" id="3.30.565.10">
    <property type="entry name" value="Histidine kinase-like ATPase, C-terminal domain"/>
    <property type="match status" value="1"/>
</dbReference>
<dbReference type="SMART" id="SM00387">
    <property type="entry name" value="HATPase_c"/>
    <property type="match status" value="1"/>
</dbReference>
<dbReference type="HAMAP" id="MF_00637">
    <property type="entry name" value="Anti_sigma_F"/>
    <property type="match status" value="1"/>
</dbReference>
<comment type="catalytic activity">
    <reaction evidence="7">
        <text>L-threonyl-[protein] + ATP = O-phospho-L-threonyl-[protein] + ADP + H(+)</text>
        <dbReference type="Rhea" id="RHEA:46608"/>
        <dbReference type="Rhea" id="RHEA-COMP:11060"/>
        <dbReference type="Rhea" id="RHEA-COMP:11605"/>
        <dbReference type="ChEBI" id="CHEBI:15378"/>
        <dbReference type="ChEBI" id="CHEBI:30013"/>
        <dbReference type="ChEBI" id="CHEBI:30616"/>
        <dbReference type="ChEBI" id="CHEBI:61977"/>
        <dbReference type="ChEBI" id="CHEBI:456216"/>
        <dbReference type="EC" id="2.7.11.1"/>
    </reaction>
</comment>
<keyword evidence="3 7" id="KW-0547">Nucleotide-binding</keyword>
<dbReference type="KEGG" id="carl:PXC00_09720"/>
<dbReference type="EMBL" id="CP135996">
    <property type="protein sequence ID" value="WOC31488.1"/>
    <property type="molecule type" value="Genomic_DNA"/>
</dbReference>
<dbReference type="InterPro" id="IPR010194">
    <property type="entry name" value="Anti-sigma_F"/>
</dbReference>
<feature type="compositionally biased region" description="Polar residues" evidence="8">
    <location>
        <begin position="132"/>
        <end position="147"/>
    </location>
</feature>
<evidence type="ECO:0000256" key="7">
    <source>
        <dbReference type="HAMAP-Rule" id="MF_00637"/>
    </source>
</evidence>
<evidence type="ECO:0000256" key="8">
    <source>
        <dbReference type="SAM" id="MobiDB-lite"/>
    </source>
</evidence>
<dbReference type="GO" id="GO:0030436">
    <property type="term" value="P:asexual sporulation"/>
    <property type="evidence" value="ECO:0007669"/>
    <property type="project" value="UniProtKB-UniRule"/>
</dbReference>
<dbReference type="Pfam" id="PF13581">
    <property type="entry name" value="HATPase_c_2"/>
    <property type="match status" value="1"/>
</dbReference>
<dbReference type="AlphaFoldDB" id="A0AA97H2S5"/>
<reference evidence="10" key="1">
    <citation type="submission" date="2023-09" db="EMBL/GenBank/DDBJ databases">
        <authorList>
            <person name="Zeng C."/>
        </authorList>
    </citation>
    <scope>NUCLEOTIDE SEQUENCE</scope>
    <source>
        <strain evidence="10">ZCY20-5</strain>
    </source>
</reference>
<dbReference type="GO" id="GO:0004674">
    <property type="term" value="F:protein serine/threonine kinase activity"/>
    <property type="evidence" value="ECO:0007669"/>
    <property type="project" value="UniProtKB-KW"/>
</dbReference>
<dbReference type="InterPro" id="IPR003594">
    <property type="entry name" value="HATPase_dom"/>
</dbReference>
<gene>
    <name evidence="7 10" type="primary">spoIIAB</name>
    <name evidence="10" type="ORF">PXC00_09720</name>
</gene>
<dbReference type="GO" id="GO:0030435">
    <property type="term" value="P:sporulation resulting in formation of a cellular spore"/>
    <property type="evidence" value="ECO:0007669"/>
    <property type="project" value="UniProtKB-KW"/>
</dbReference>
<keyword evidence="2 7" id="KW-0808">Transferase</keyword>
<reference evidence="10" key="2">
    <citation type="submission" date="2024-06" db="EMBL/GenBank/DDBJ databases">
        <title>Caproicibacterium argilliputei sp. nov, a novel caproic acid producing anaerobic bacterium isolated from pit mud.</title>
        <authorList>
            <person name="Xia S."/>
        </authorList>
    </citation>
    <scope>NUCLEOTIDE SEQUENCE</scope>
    <source>
        <strain evidence="10">ZCY20-5</strain>
    </source>
</reference>
<keyword evidence="5 7" id="KW-0067">ATP-binding</keyword>
<keyword evidence="11" id="KW-1185">Reference proteome</keyword>
<dbReference type="GO" id="GO:0016989">
    <property type="term" value="F:sigma factor antagonist activity"/>
    <property type="evidence" value="ECO:0007669"/>
    <property type="project" value="InterPro"/>
</dbReference>
<dbReference type="SUPFAM" id="SSF55874">
    <property type="entry name" value="ATPase domain of HSP90 chaperone/DNA topoisomerase II/histidine kinase"/>
    <property type="match status" value="1"/>
</dbReference>
<comment type="similarity">
    <text evidence="7">Belongs to the anti-sigma-factor family.</text>
</comment>
<keyword evidence="6 7" id="KW-0749">Sporulation</keyword>
<name>A0AA97H2S5_9FIRM</name>
<feature type="domain" description="Histidine kinase/HSP90-like ATPase" evidence="9">
    <location>
        <begin position="37"/>
        <end position="141"/>
    </location>
</feature>
<evidence type="ECO:0000313" key="11">
    <source>
        <dbReference type="Proteomes" id="UP001300604"/>
    </source>
</evidence>
<keyword evidence="4 7" id="KW-0418">Kinase</keyword>
<evidence type="ECO:0000313" key="10">
    <source>
        <dbReference type="EMBL" id="WOC31488.1"/>
    </source>
</evidence>
<evidence type="ECO:0000256" key="2">
    <source>
        <dbReference type="ARBA" id="ARBA00022679"/>
    </source>
</evidence>
<evidence type="ECO:0000256" key="6">
    <source>
        <dbReference type="ARBA" id="ARBA00022969"/>
    </source>
</evidence>
<evidence type="ECO:0000256" key="4">
    <source>
        <dbReference type="ARBA" id="ARBA00022777"/>
    </source>
</evidence>
<dbReference type="InterPro" id="IPR036890">
    <property type="entry name" value="HATPase_C_sf"/>
</dbReference>
<feature type="region of interest" description="Disordered" evidence="8">
    <location>
        <begin position="125"/>
        <end position="147"/>
    </location>
</feature>
<dbReference type="GO" id="GO:0005524">
    <property type="term" value="F:ATP binding"/>
    <property type="evidence" value="ECO:0007669"/>
    <property type="project" value="UniProtKB-KW"/>
</dbReference>